<dbReference type="RefSeq" id="WP_135073916.1">
    <property type="nucleotide sequence ID" value="NZ_CP038267.1"/>
</dbReference>
<dbReference type="OrthoDB" id="3785540at2"/>
<feature type="transmembrane region" description="Helical" evidence="1">
    <location>
        <begin position="29"/>
        <end position="56"/>
    </location>
</feature>
<reference evidence="2 3" key="1">
    <citation type="submission" date="2019-03" db="EMBL/GenBank/DDBJ databases">
        <title>Three New Species of Nocardioides, Nocardioides euryhalodurans sp. nov., Nocardioides seonyuensis sp. nov. and Nocardioides eburneoflavus sp. nov., Iolated from Soil.</title>
        <authorList>
            <person name="Roh S.G."/>
            <person name="Lee C."/>
            <person name="Kim M.-K."/>
            <person name="Kim S.B."/>
        </authorList>
    </citation>
    <scope>NUCLEOTIDE SEQUENCE [LARGE SCALE GENOMIC DNA]</scope>
    <source>
        <strain evidence="2 3">MMS17-SY117</strain>
    </source>
</reference>
<gene>
    <name evidence="2" type="ORF">EXE57_03110</name>
</gene>
<dbReference type="Proteomes" id="UP000294894">
    <property type="component" value="Chromosome"/>
</dbReference>
<keyword evidence="1" id="KW-0812">Transmembrane</keyword>
<organism evidence="2 3">
    <name type="scientific">Nocardioides euryhalodurans</name>
    <dbReference type="NCBI Taxonomy" id="2518370"/>
    <lineage>
        <taxon>Bacteria</taxon>
        <taxon>Bacillati</taxon>
        <taxon>Actinomycetota</taxon>
        <taxon>Actinomycetes</taxon>
        <taxon>Propionibacteriales</taxon>
        <taxon>Nocardioidaceae</taxon>
        <taxon>Nocardioides</taxon>
    </lineage>
</organism>
<proteinExistence type="predicted"/>
<keyword evidence="3" id="KW-1185">Reference proteome</keyword>
<feature type="transmembrane region" description="Helical" evidence="1">
    <location>
        <begin position="115"/>
        <end position="132"/>
    </location>
</feature>
<evidence type="ECO:0000313" key="2">
    <source>
        <dbReference type="EMBL" id="QBR91370.1"/>
    </source>
</evidence>
<name>A0A4P7GHJ9_9ACTN</name>
<evidence type="ECO:0000256" key="1">
    <source>
        <dbReference type="SAM" id="Phobius"/>
    </source>
</evidence>
<feature type="transmembrane region" description="Helical" evidence="1">
    <location>
        <begin position="178"/>
        <end position="208"/>
    </location>
</feature>
<feature type="transmembrane region" description="Helical" evidence="1">
    <location>
        <begin position="76"/>
        <end position="103"/>
    </location>
</feature>
<accession>A0A4P7GHJ9</accession>
<dbReference type="EMBL" id="CP038267">
    <property type="protein sequence ID" value="QBR91370.1"/>
    <property type="molecule type" value="Genomic_DNA"/>
</dbReference>
<feature type="transmembrane region" description="Helical" evidence="1">
    <location>
        <begin position="228"/>
        <end position="246"/>
    </location>
</feature>
<dbReference type="KEGG" id="noy:EXE57_03110"/>
<dbReference type="AlphaFoldDB" id="A0A4P7GHJ9"/>
<keyword evidence="1" id="KW-0472">Membrane</keyword>
<keyword evidence="1" id="KW-1133">Transmembrane helix</keyword>
<feature type="transmembrane region" description="Helical" evidence="1">
    <location>
        <begin position="144"/>
        <end position="166"/>
    </location>
</feature>
<sequence length="253" mass="26553">MADVTVTAEGPRGVAEGLREDALPAARTLATITLVGLVCGWLVAGVLSRLAMLLLVELNPVADGVTSDDGFIMGRFTLSGSLNLMFVVGTFLGLLGAAFYVALRGLRIGPPWFRLLSISIGGGVVVGAGLVHTDGVDFRLLEPVWLAVALFVAVPATYVALLSLVSERLLARDRPLPTVLLVVGVGVWVVFIPMLPIMLALVAGWLMLRLLRGTAAGARALDSPVGPWVLRGWLAVVFALAVVDIARDVAVLT</sequence>
<protein>
    <submittedName>
        <fullName evidence="2">Uncharacterized protein</fullName>
    </submittedName>
</protein>
<evidence type="ECO:0000313" key="3">
    <source>
        <dbReference type="Proteomes" id="UP000294894"/>
    </source>
</evidence>